<proteinExistence type="predicted"/>
<keyword evidence="3" id="KW-1185">Reference proteome</keyword>
<dbReference type="EMBL" id="KZ613522">
    <property type="protein sequence ID" value="PMD14465.1"/>
    <property type="molecule type" value="Genomic_DNA"/>
</dbReference>
<dbReference type="Proteomes" id="UP000235672">
    <property type="component" value="Unassembled WGS sequence"/>
</dbReference>
<organism evidence="2 3">
    <name type="scientific">Hyaloscypha hepaticicola</name>
    <dbReference type="NCBI Taxonomy" id="2082293"/>
    <lineage>
        <taxon>Eukaryota</taxon>
        <taxon>Fungi</taxon>
        <taxon>Dikarya</taxon>
        <taxon>Ascomycota</taxon>
        <taxon>Pezizomycotina</taxon>
        <taxon>Leotiomycetes</taxon>
        <taxon>Helotiales</taxon>
        <taxon>Hyaloscyphaceae</taxon>
        <taxon>Hyaloscypha</taxon>
    </lineage>
</organism>
<sequence length="179" mass="19187">MGVEATGRGGIFRGYSRPQREKTTGQDAKPGASVCLGGREAHVGLHVWPFTRHLSLGPVGPAHDGEPNALSYPMGIVVEDIPKPAQDRLIYHIDCLASHDAAINSSEKGLDTTLLDLGSQYGSDPGIPRLLRGQAEYRLSVDETLSPGSLSLSYEYLGYQSFIELSSSANPSSHHSRTS</sequence>
<evidence type="ECO:0000313" key="2">
    <source>
        <dbReference type="EMBL" id="PMD14465.1"/>
    </source>
</evidence>
<reference evidence="2 3" key="1">
    <citation type="submission" date="2016-05" db="EMBL/GenBank/DDBJ databases">
        <title>A degradative enzymes factory behind the ericoid mycorrhizal symbiosis.</title>
        <authorList>
            <consortium name="DOE Joint Genome Institute"/>
            <person name="Martino E."/>
            <person name="Morin E."/>
            <person name="Grelet G."/>
            <person name="Kuo A."/>
            <person name="Kohler A."/>
            <person name="Daghino S."/>
            <person name="Barry K."/>
            <person name="Choi C."/>
            <person name="Cichocki N."/>
            <person name="Clum A."/>
            <person name="Copeland A."/>
            <person name="Hainaut M."/>
            <person name="Haridas S."/>
            <person name="Labutti K."/>
            <person name="Lindquist E."/>
            <person name="Lipzen A."/>
            <person name="Khouja H.-R."/>
            <person name="Murat C."/>
            <person name="Ohm R."/>
            <person name="Olson A."/>
            <person name="Spatafora J."/>
            <person name="Veneault-Fourrey C."/>
            <person name="Henrissat B."/>
            <person name="Grigoriev I."/>
            <person name="Martin F."/>
            <person name="Perotto S."/>
        </authorList>
    </citation>
    <scope>NUCLEOTIDE SEQUENCE [LARGE SCALE GENOMIC DNA]</scope>
    <source>
        <strain evidence="2 3">UAMH 7357</strain>
    </source>
</reference>
<gene>
    <name evidence="2" type="ORF">NA56DRAFT_754928</name>
</gene>
<feature type="region of interest" description="Disordered" evidence="1">
    <location>
        <begin position="1"/>
        <end position="33"/>
    </location>
</feature>
<evidence type="ECO:0000256" key="1">
    <source>
        <dbReference type="SAM" id="MobiDB-lite"/>
    </source>
</evidence>
<dbReference type="AlphaFoldDB" id="A0A2J6PK85"/>
<evidence type="ECO:0000313" key="3">
    <source>
        <dbReference type="Proteomes" id="UP000235672"/>
    </source>
</evidence>
<protein>
    <submittedName>
        <fullName evidence="2">Uncharacterized protein</fullName>
    </submittedName>
</protein>
<accession>A0A2J6PK85</accession>
<name>A0A2J6PK85_9HELO</name>